<dbReference type="Proteomes" id="UP001225134">
    <property type="component" value="Unassembled WGS sequence"/>
</dbReference>
<keyword evidence="3" id="KW-1185">Reference proteome</keyword>
<proteinExistence type="predicted"/>
<gene>
    <name evidence="2" type="ORF">QQA45_04690</name>
</gene>
<organism evidence="2 3">
    <name type="scientific">Sneathia sanguinegens</name>
    <dbReference type="NCBI Taxonomy" id="40543"/>
    <lineage>
        <taxon>Bacteria</taxon>
        <taxon>Fusobacteriati</taxon>
        <taxon>Fusobacteriota</taxon>
        <taxon>Fusobacteriia</taxon>
        <taxon>Fusobacteriales</taxon>
        <taxon>Leptotrichiaceae</taxon>
        <taxon>Sneathia</taxon>
    </lineage>
</organism>
<dbReference type="EMBL" id="JASSPP010000007">
    <property type="protein sequence ID" value="MDK9580812.1"/>
    <property type="molecule type" value="Genomic_DNA"/>
</dbReference>
<reference evidence="2 3" key="1">
    <citation type="submission" date="2023-06" db="EMBL/GenBank/DDBJ databases">
        <title>Antibody response to the Sneathia vaginalis cytopathogenic toxin A during pregnancy.</title>
        <authorList>
            <person name="Mccoy Z.T."/>
            <person name="Serrano M.G."/>
            <person name="Spaine K."/>
            <person name="Edwards D.J."/>
            <person name="Buck G.A."/>
            <person name="Jefferson K."/>
        </authorList>
    </citation>
    <scope>NUCLEOTIDE SEQUENCE [LARGE SCALE GENOMIC DNA]</scope>
    <source>
        <strain evidence="2 3">CCUG 42621</strain>
    </source>
</reference>
<feature type="coiled-coil region" evidence="1">
    <location>
        <begin position="29"/>
        <end position="63"/>
    </location>
</feature>
<evidence type="ECO:0000256" key="1">
    <source>
        <dbReference type="SAM" id="Coils"/>
    </source>
</evidence>
<comment type="caution">
    <text evidence="2">The sequence shown here is derived from an EMBL/GenBank/DDBJ whole genome shotgun (WGS) entry which is preliminary data.</text>
</comment>
<name>A0ABT7HL86_9FUSO</name>
<evidence type="ECO:0000313" key="2">
    <source>
        <dbReference type="EMBL" id="MDK9580812.1"/>
    </source>
</evidence>
<keyword evidence="1" id="KW-0175">Coiled coil</keyword>
<sequence length="121" mass="14227">MKLDDENVELLKINNSDTKNQVIEILKNDELLNAQIALAEEKIKDIQDQIKAKRELLLELMTKYDVKSIKNDLFTYTRVNESIRTTVDSKKLKELYPNIYDEVKKETTVKASLRITKRKEK</sequence>
<dbReference type="RefSeq" id="WP_285153062.1">
    <property type="nucleotide sequence ID" value="NZ_JASSPP010000007.1"/>
</dbReference>
<evidence type="ECO:0000313" key="3">
    <source>
        <dbReference type="Proteomes" id="UP001225134"/>
    </source>
</evidence>
<protein>
    <submittedName>
        <fullName evidence="2">Uncharacterized protein</fullName>
    </submittedName>
</protein>
<accession>A0ABT7HL86</accession>